<feature type="compositionally biased region" description="Polar residues" evidence="1">
    <location>
        <begin position="81"/>
        <end position="90"/>
    </location>
</feature>
<dbReference type="Proteomes" id="UP000277580">
    <property type="component" value="Unassembled WGS sequence"/>
</dbReference>
<dbReference type="AlphaFoldDB" id="A0A3N4KSB2"/>
<accession>A0A3N4KSB2</accession>
<dbReference type="EMBL" id="ML119123">
    <property type="protein sequence ID" value="RPB13400.1"/>
    <property type="molecule type" value="Genomic_DNA"/>
</dbReference>
<reference evidence="2 3" key="1">
    <citation type="journal article" date="2018" name="Nat. Ecol. Evol.">
        <title>Pezizomycetes genomes reveal the molecular basis of ectomycorrhizal truffle lifestyle.</title>
        <authorList>
            <person name="Murat C."/>
            <person name="Payen T."/>
            <person name="Noel B."/>
            <person name="Kuo A."/>
            <person name="Morin E."/>
            <person name="Chen J."/>
            <person name="Kohler A."/>
            <person name="Krizsan K."/>
            <person name="Balestrini R."/>
            <person name="Da Silva C."/>
            <person name="Montanini B."/>
            <person name="Hainaut M."/>
            <person name="Levati E."/>
            <person name="Barry K.W."/>
            <person name="Belfiori B."/>
            <person name="Cichocki N."/>
            <person name="Clum A."/>
            <person name="Dockter R.B."/>
            <person name="Fauchery L."/>
            <person name="Guy J."/>
            <person name="Iotti M."/>
            <person name="Le Tacon F."/>
            <person name="Lindquist E.A."/>
            <person name="Lipzen A."/>
            <person name="Malagnac F."/>
            <person name="Mello A."/>
            <person name="Molinier V."/>
            <person name="Miyauchi S."/>
            <person name="Poulain J."/>
            <person name="Riccioni C."/>
            <person name="Rubini A."/>
            <person name="Sitrit Y."/>
            <person name="Splivallo R."/>
            <person name="Traeger S."/>
            <person name="Wang M."/>
            <person name="Zifcakova L."/>
            <person name="Wipf D."/>
            <person name="Zambonelli A."/>
            <person name="Paolocci F."/>
            <person name="Nowrousian M."/>
            <person name="Ottonello S."/>
            <person name="Baldrian P."/>
            <person name="Spatafora J.W."/>
            <person name="Henrissat B."/>
            <person name="Nagy L.G."/>
            <person name="Aury J.M."/>
            <person name="Wincker P."/>
            <person name="Grigoriev I.V."/>
            <person name="Bonfante P."/>
            <person name="Martin F.M."/>
        </authorList>
    </citation>
    <scope>NUCLEOTIDE SEQUENCE [LARGE SCALE GENOMIC DNA]</scope>
    <source>
        <strain evidence="2 3">CCBAS932</strain>
    </source>
</reference>
<feature type="region of interest" description="Disordered" evidence="1">
    <location>
        <begin position="81"/>
        <end position="117"/>
    </location>
</feature>
<keyword evidence="3" id="KW-1185">Reference proteome</keyword>
<dbReference type="InParanoid" id="A0A3N4KSB2"/>
<proteinExistence type="predicted"/>
<gene>
    <name evidence="2" type="ORF">P167DRAFT_544726</name>
</gene>
<organism evidence="2 3">
    <name type="scientific">Morchella conica CCBAS932</name>
    <dbReference type="NCBI Taxonomy" id="1392247"/>
    <lineage>
        <taxon>Eukaryota</taxon>
        <taxon>Fungi</taxon>
        <taxon>Dikarya</taxon>
        <taxon>Ascomycota</taxon>
        <taxon>Pezizomycotina</taxon>
        <taxon>Pezizomycetes</taxon>
        <taxon>Pezizales</taxon>
        <taxon>Morchellaceae</taxon>
        <taxon>Morchella</taxon>
    </lineage>
</organism>
<evidence type="ECO:0000256" key="1">
    <source>
        <dbReference type="SAM" id="MobiDB-lite"/>
    </source>
</evidence>
<sequence length="167" mass="17449">MATLAVKKGISPKLLSHIRYMFFPKYPSIAASITYTSTIDAIATTPADPTTTAPASASSMNSVADNAAAMIAAAGADVSGGYNSQSTPQLDETYCVGSGDDNDEGGGGGDGDDDSELIRAPIYNNRSNYITGGNTLERENGWELIYHGELVMVTTGPNVSVIDWDNT</sequence>
<evidence type="ECO:0000313" key="3">
    <source>
        <dbReference type="Proteomes" id="UP000277580"/>
    </source>
</evidence>
<name>A0A3N4KSB2_9PEZI</name>
<feature type="compositionally biased region" description="Acidic residues" evidence="1">
    <location>
        <begin position="100"/>
        <end position="115"/>
    </location>
</feature>
<evidence type="ECO:0000313" key="2">
    <source>
        <dbReference type="EMBL" id="RPB13400.1"/>
    </source>
</evidence>
<protein>
    <submittedName>
        <fullName evidence="2">Uncharacterized protein</fullName>
    </submittedName>
</protein>